<organism evidence="1 2">
    <name type="scientific">Eumeta variegata</name>
    <name type="common">Bagworm moth</name>
    <name type="synonym">Eumeta japonica</name>
    <dbReference type="NCBI Taxonomy" id="151549"/>
    <lineage>
        <taxon>Eukaryota</taxon>
        <taxon>Metazoa</taxon>
        <taxon>Ecdysozoa</taxon>
        <taxon>Arthropoda</taxon>
        <taxon>Hexapoda</taxon>
        <taxon>Insecta</taxon>
        <taxon>Pterygota</taxon>
        <taxon>Neoptera</taxon>
        <taxon>Endopterygota</taxon>
        <taxon>Lepidoptera</taxon>
        <taxon>Glossata</taxon>
        <taxon>Ditrysia</taxon>
        <taxon>Tineoidea</taxon>
        <taxon>Psychidae</taxon>
        <taxon>Oiketicinae</taxon>
        <taxon>Eumeta</taxon>
    </lineage>
</organism>
<keyword evidence="2" id="KW-1185">Reference proteome</keyword>
<dbReference type="Proteomes" id="UP000299102">
    <property type="component" value="Unassembled WGS sequence"/>
</dbReference>
<name>A0A4C1T2Y4_EUMVA</name>
<sequence length="185" mass="20397">MRTQRSDDLDRQAEEREGVVELLNDERVTSWLAVTASALGQSQNTLDAFSRSVVRLPLPEAHESSCCSRANSAQLKGFEHMMPHIYLYIRSTESAITGMVTDNKSNQDLTDRVSAHPEELNERPAKTAPLSGVVTLKRRSANDGPPSAGAFPISPIAILKKRLQVSEHANVGLLYYESWDSDCTA</sequence>
<accession>A0A4C1T2Y4</accession>
<dbReference type="AlphaFoldDB" id="A0A4C1T2Y4"/>
<protein>
    <submittedName>
        <fullName evidence="1">Uncharacterized protein</fullName>
    </submittedName>
</protein>
<evidence type="ECO:0000313" key="1">
    <source>
        <dbReference type="EMBL" id="GBP07920.1"/>
    </source>
</evidence>
<evidence type="ECO:0000313" key="2">
    <source>
        <dbReference type="Proteomes" id="UP000299102"/>
    </source>
</evidence>
<comment type="caution">
    <text evidence="1">The sequence shown here is derived from an EMBL/GenBank/DDBJ whole genome shotgun (WGS) entry which is preliminary data.</text>
</comment>
<gene>
    <name evidence="1" type="ORF">EVAR_73713_1</name>
</gene>
<proteinExistence type="predicted"/>
<dbReference type="EMBL" id="BGZK01004259">
    <property type="protein sequence ID" value="GBP07920.1"/>
    <property type="molecule type" value="Genomic_DNA"/>
</dbReference>
<reference evidence="1 2" key="1">
    <citation type="journal article" date="2019" name="Commun. Biol.">
        <title>The bagworm genome reveals a unique fibroin gene that provides high tensile strength.</title>
        <authorList>
            <person name="Kono N."/>
            <person name="Nakamura H."/>
            <person name="Ohtoshi R."/>
            <person name="Tomita M."/>
            <person name="Numata K."/>
            <person name="Arakawa K."/>
        </authorList>
    </citation>
    <scope>NUCLEOTIDE SEQUENCE [LARGE SCALE GENOMIC DNA]</scope>
</reference>